<accession>A0A6A6QPQ3</accession>
<reference evidence="3" key="1">
    <citation type="journal article" date="2020" name="Stud. Mycol.">
        <title>101 Dothideomycetes genomes: a test case for predicting lifestyles and emergence of pathogens.</title>
        <authorList>
            <person name="Haridas S."/>
            <person name="Albert R."/>
            <person name="Binder M."/>
            <person name="Bloem J."/>
            <person name="Labutti K."/>
            <person name="Salamov A."/>
            <person name="Andreopoulos B."/>
            <person name="Baker S."/>
            <person name="Barry K."/>
            <person name="Bills G."/>
            <person name="Bluhm B."/>
            <person name="Cannon C."/>
            <person name="Castanera R."/>
            <person name="Culley D."/>
            <person name="Daum C."/>
            <person name="Ezra D."/>
            <person name="Gonzalez J."/>
            <person name="Henrissat B."/>
            <person name="Kuo A."/>
            <person name="Liang C."/>
            <person name="Lipzen A."/>
            <person name="Lutzoni F."/>
            <person name="Magnuson J."/>
            <person name="Mondo S."/>
            <person name="Nolan M."/>
            <person name="Ohm R."/>
            <person name="Pangilinan J."/>
            <person name="Park H.-J."/>
            <person name="Ramirez L."/>
            <person name="Alfaro M."/>
            <person name="Sun H."/>
            <person name="Tritt A."/>
            <person name="Yoshinaga Y."/>
            <person name="Zwiers L.-H."/>
            <person name="Turgeon B."/>
            <person name="Goodwin S."/>
            <person name="Spatafora J."/>
            <person name="Crous P."/>
            <person name="Grigoriev I."/>
        </authorList>
    </citation>
    <scope>NUCLEOTIDE SEQUENCE</scope>
    <source>
        <strain evidence="3">CBS 269.34</strain>
    </source>
</reference>
<evidence type="ECO:0000313" key="3">
    <source>
        <dbReference type="EMBL" id="KAF2492887.1"/>
    </source>
</evidence>
<dbReference type="InterPro" id="IPR046497">
    <property type="entry name" value="DUF6590"/>
</dbReference>
<dbReference type="AlphaFoldDB" id="A0A6A6QPQ3"/>
<dbReference type="OrthoDB" id="3559580at2759"/>
<dbReference type="PANTHER" id="PTHR35391:SF5">
    <property type="entry name" value="DUF6590 DOMAIN-CONTAINING PROTEIN"/>
    <property type="match status" value="1"/>
</dbReference>
<sequence length="291" mass="32677">MASNSNPWVWSEEYRRYYCISYDEESNPVYIWQDVTPSVAPTPTSLGIASNTATATQRPPPQTWAYGSHPTSHAAVNTTTNAVYSTPTEGANDPRRRDSVMTKKAPDLGNHIKGTNGDFEELDSSYSVRKDGKRFFKRGTLFSVLFSEGMGETQKMQDNENVTTVKYGGKVFTQIRRFVVVAEREGFCYACPVFTYTGRGTLKPGCRPWEHAVIYYSTLQSPITLDGENQMKNSPIGVKPEPTETRPLSTASRVQFGKVYPIDHNVKVKLLGKVITEHMGRLIAYYKNELD</sequence>
<dbReference type="Proteomes" id="UP000799750">
    <property type="component" value="Unassembled WGS sequence"/>
</dbReference>
<dbReference type="Pfam" id="PF20233">
    <property type="entry name" value="DUF6590"/>
    <property type="match status" value="1"/>
</dbReference>
<proteinExistence type="predicted"/>
<dbReference type="PANTHER" id="PTHR35391">
    <property type="entry name" value="C2H2-TYPE DOMAIN-CONTAINING PROTEIN-RELATED"/>
    <property type="match status" value="1"/>
</dbReference>
<protein>
    <recommendedName>
        <fullName evidence="2">DUF6590 domain-containing protein</fullName>
    </recommendedName>
</protein>
<evidence type="ECO:0000256" key="1">
    <source>
        <dbReference type="SAM" id="MobiDB-lite"/>
    </source>
</evidence>
<evidence type="ECO:0000313" key="4">
    <source>
        <dbReference type="Proteomes" id="UP000799750"/>
    </source>
</evidence>
<feature type="domain" description="DUF6590" evidence="2">
    <location>
        <begin position="133"/>
        <end position="283"/>
    </location>
</feature>
<name>A0A6A6QPQ3_9PEZI</name>
<feature type="compositionally biased region" description="Basic and acidic residues" evidence="1">
    <location>
        <begin position="92"/>
        <end position="106"/>
    </location>
</feature>
<feature type="region of interest" description="Disordered" evidence="1">
    <location>
        <begin position="52"/>
        <end position="116"/>
    </location>
</feature>
<keyword evidence="4" id="KW-1185">Reference proteome</keyword>
<evidence type="ECO:0000259" key="2">
    <source>
        <dbReference type="Pfam" id="PF20233"/>
    </source>
</evidence>
<feature type="compositionally biased region" description="Polar residues" evidence="1">
    <location>
        <begin position="69"/>
        <end position="89"/>
    </location>
</feature>
<organism evidence="3 4">
    <name type="scientific">Lophium mytilinum</name>
    <dbReference type="NCBI Taxonomy" id="390894"/>
    <lineage>
        <taxon>Eukaryota</taxon>
        <taxon>Fungi</taxon>
        <taxon>Dikarya</taxon>
        <taxon>Ascomycota</taxon>
        <taxon>Pezizomycotina</taxon>
        <taxon>Dothideomycetes</taxon>
        <taxon>Pleosporomycetidae</taxon>
        <taxon>Mytilinidiales</taxon>
        <taxon>Mytilinidiaceae</taxon>
        <taxon>Lophium</taxon>
    </lineage>
</organism>
<dbReference type="EMBL" id="MU004193">
    <property type="protein sequence ID" value="KAF2492887.1"/>
    <property type="molecule type" value="Genomic_DNA"/>
</dbReference>
<gene>
    <name evidence="3" type="ORF">BU16DRAFT_620199</name>
</gene>